<comment type="caution">
    <text evidence="3">The sequence shown here is derived from an EMBL/GenBank/DDBJ whole genome shotgun (WGS) entry which is preliminary data.</text>
</comment>
<feature type="region of interest" description="Disordered" evidence="1">
    <location>
        <begin position="116"/>
        <end position="143"/>
    </location>
</feature>
<sequence length="143" mass="16063">MTSKSNNIMDIDSLSEIESPKEDDESKSSFINLFGNNKEDDVDDVSATSSENMPAPRMVKNANATSKRKPLSKKIKVVIYPKYWTEKTAKKYSQCLFVFGDNNKGIGKSGQAVIRDEPNSIGIPTKKYPNNDKTSFYSDDEYD</sequence>
<organism evidence="3">
    <name type="scientific">marine sediment metagenome</name>
    <dbReference type="NCBI Taxonomy" id="412755"/>
    <lineage>
        <taxon>unclassified sequences</taxon>
        <taxon>metagenomes</taxon>
        <taxon>ecological metagenomes</taxon>
    </lineage>
</organism>
<feature type="non-terminal residue" evidence="3">
    <location>
        <position position="143"/>
    </location>
</feature>
<name>X0UDM4_9ZZZZ</name>
<accession>X0UDM4</accession>
<feature type="compositionally biased region" description="Basic and acidic residues" evidence="1">
    <location>
        <begin position="18"/>
        <end position="27"/>
    </location>
</feature>
<dbReference type="InterPro" id="IPR057153">
    <property type="entry name" value="DUF7831"/>
</dbReference>
<evidence type="ECO:0000313" key="3">
    <source>
        <dbReference type="EMBL" id="GAF86575.1"/>
    </source>
</evidence>
<proteinExistence type="predicted"/>
<protein>
    <recommendedName>
        <fullName evidence="2">DUF7831 domain-containing protein</fullName>
    </recommendedName>
</protein>
<dbReference type="EMBL" id="BARS01017657">
    <property type="protein sequence ID" value="GAF86575.1"/>
    <property type="molecule type" value="Genomic_DNA"/>
</dbReference>
<dbReference type="Pfam" id="PF25176">
    <property type="entry name" value="DUF7831"/>
    <property type="match status" value="1"/>
</dbReference>
<feature type="domain" description="DUF7831" evidence="2">
    <location>
        <begin position="79"/>
        <end position="142"/>
    </location>
</feature>
<evidence type="ECO:0000259" key="2">
    <source>
        <dbReference type="Pfam" id="PF25176"/>
    </source>
</evidence>
<dbReference type="AlphaFoldDB" id="X0UDM4"/>
<feature type="region of interest" description="Disordered" evidence="1">
    <location>
        <begin position="1"/>
        <end position="67"/>
    </location>
</feature>
<reference evidence="3" key="1">
    <citation type="journal article" date="2014" name="Front. Microbiol.">
        <title>High frequency of phylogenetically diverse reductive dehalogenase-homologous genes in deep subseafloor sedimentary metagenomes.</title>
        <authorList>
            <person name="Kawai M."/>
            <person name="Futagami T."/>
            <person name="Toyoda A."/>
            <person name="Takaki Y."/>
            <person name="Nishi S."/>
            <person name="Hori S."/>
            <person name="Arai W."/>
            <person name="Tsubouchi T."/>
            <person name="Morono Y."/>
            <person name="Uchiyama I."/>
            <person name="Ito T."/>
            <person name="Fujiyama A."/>
            <person name="Inagaki F."/>
            <person name="Takami H."/>
        </authorList>
    </citation>
    <scope>NUCLEOTIDE SEQUENCE</scope>
    <source>
        <strain evidence="3">Expedition CK06-06</strain>
    </source>
</reference>
<gene>
    <name evidence="3" type="ORF">S01H1_28848</name>
</gene>
<evidence type="ECO:0000256" key="1">
    <source>
        <dbReference type="SAM" id="MobiDB-lite"/>
    </source>
</evidence>